<evidence type="ECO:0000313" key="2">
    <source>
        <dbReference type="EMBL" id="CAL1613129.1"/>
    </source>
</evidence>
<protein>
    <submittedName>
        <fullName evidence="2">Uncharacterized protein</fullName>
    </submittedName>
</protein>
<name>A0AAV2MJ51_KNICA</name>
<accession>A0AAV2MJ51</accession>
<sequence>MTPLYFDNLKGADDRSTKPSHRRVIPGVAPPEGNSSAPGEARLSAQEGPLLPSSTANNRTRPRQPTEPSSKIGCSSPTMPQKPGPKPTPEQQTPQAPGQQTQPHQRPQHRRRSTPQEDPNQPGEWAKLKV</sequence>
<evidence type="ECO:0000256" key="1">
    <source>
        <dbReference type="SAM" id="MobiDB-lite"/>
    </source>
</evidence>
<keyword evidence="3" id="KW-1185">Reference proteome</keyword>
<dbReference type="AlphaFoldDB" id="A0AAV2MJ51"/>
<proteinExistence type="predicted"/>
<organism evidence="2 3">
    <name type="scientific">Knipowitschia caucasica</name>
    <name type="common">Caucasian dwarf goby</name>
    <name type="synonym">Pomatoschistus caucasicus</name>
    <dbReference type="NCBI Taxonomy" id="637954"/>
    <lineage>
        <taxon>Eukaryota</taxon>
        <taxon>Metazoa</taxon>
        <taxon>Chordata</taxon>
        <taxon>Craniata</taxon>
        <taxon>Vertebrata</taxon>
        <taxon>Euteleostomi</taxon>
        <taxon>Actinopterygii</taxon>
        <taxon>Neopterygii</taxon>
        <taxon>Teleostei</taxon>
        <taxon>Neoteleostei</taxon>
        <taxon>Acanthomorphata</taxon>
        <taxon>Gobiaria</taxon>
        <taxon>Gobiiformes</taxon>
        <taxon>Gobioidei</taxon>
        <taxon>Gobiidae</taxon>
        <taxon>Gobiinae</taxon>
        <taxon>Knipowitschia</taxon>
    </lineage>
</organism>
<feature type="region of interest" description="Disordered" evidence="1">
    <location>
        <begin position="1"/>
        <end position="130"/>
    </location>
</feature>
<feature type="compositionally biased region" description="Polar residues" evidence="1">
    <location>
        <begin position="66"/>
        <end position="76"/>
    </location>
</feature>
<gene>
    <name evidence="2" type="ORF">KC01_LOCUS39390</name>
</gene>
<feature type="compositionally biased region" description="Low complexity" evidence="1">
    <location>
        <begin position="89"/>
        <end position="105"/>
    </location>
</feature>
<dbReference type="Proteomes" id="UP001497482">
    <property type="component" value="Chromosome 8"/>
</dbReference>
<evidence type="ECO:0000313" key="3">
    <source>
        <dbReference type="Proteomes" id="UP001497482"/>
    </source>
</evidence>
<reference evidence="2 3" key="1">
    <citation type="submission" date="2024-04" db="EMBL/GenBank/DDBJ databases">
        <authorList>
            <person name="Waldvogel A.-M."/>
            <person name="Schoenle A."/>
        </authorList>
    </citation>
    <scope>NUCLEOTIDE SEQUENCE [LARGE SCALE GENOMIC DNA]</scope>
</reference>
<dbReference type="EMBL" id="OZ035830">
    <property type="protein sequence ID" value="CAL1613129.1"/>
    <property type="molecule type" value="Genomic_DNA"/>
</dbReference>